<dbReference type="PROSITE" id="PS51186">
    <property type="entry name" value="GNAT"/>
    <property type="match status" value="1"/>
</dbReference>
<evidence type="ECO:0000313" key="5">
    <source>
        <dbReference type="Proteomes" id="UP001595607"/>
    </source>
</evidence>
<dbReference type="CDD" id="cd04301">
    <property type="entry name" value="NAT_SF"/>
    <property type="match status" value="1"/>
</dbReference>
<dbReference type="GO" id="GO:0016746">
    <property type="term" value="F:acyltransferase activity"/>
    <property type="evidence" value="ECO:0007669"/>
    <property type="project" value="UniProtKB-KW"/>
</dbReference>
<keyword evidence="1 4" id="KW-0808">Transferase</keyword>
<dbReference type="PANTHER" id="PTHR43877:SF1">
    <property type="entry name" value="ACETYLTRANSFERASE"/>
    <property type="match status" value="1"/>
</dbReference>
<dbReference type="InterPro" id="IPR050832">
    <property type="entry name" value="Bact_Acetyltransf"/>
</dbReference>
<dbReference type="RefSeq" id="WP_189576125.1">
    <property type="nucleotide sequence ID" value="NZ_BMXU01000002.1"/>
</dbReference>
<dbReference type="InterPro" id="IPR000182">
    <property type="entry name" value="GNAT_dom"/>
</dbReference>
<feature type="domain" description="N-acetyltransferase" evidence="3">
    <location>
        <begin position="7"/>
        <end position="148"/>
    </location>
</feature>
<accession>A0ABV7MDP9</accession>
<dbReference type="EMBL" id="JBHRVA010000003">
    <property type="protein sequence ID" value="MFC3303498.1"/>
    <property type="molecule type" value="Genomic_DNA"/>
</dbReference>
<dbReference type="EC" id="2.3.-.-" evidence="4"/>
<comment type="caution">
    <text evidence="4">The sequence shown here is derived from an EMBL/GenBank/DDBJ whole genome shotgun (WGS) entry which is preliminary data.</text>
</comment>
<reference evidence="5" key="1">
    <citation type="journal article" date="2019" name="Int. J. Syst. Evol. Microbiol.">
        <title>The Global Catalogue of Microorganisms (GCM) 10K type strain sequencing project: providing services to taxonomists for standard genome sequencing and annotation.</title>
        <authorList>
            <consortium name="The Broad Institute Genomics Platform"/>
            <consortium name="The Broad Institute Genome Sequencing Center for Infectious Disease"/>
            <person name="Wu L."/>
            <person name="Ma J."/>
        </authorList>
    </citation>
    <scope>NUCLEOTIDE SEQUENCE [LARGE SCALE GENOMIC DNA]</scope>
    <source>
        <strain evidence="5">KCTC 22245</strain>
    </source>
</reference>
<evidence type="ECO:0000259" key="3">
    <source>
        <dbReference type="PROSITE" id="PS51186"/>
    </source>
</evidence>
<sequence length="167" mass="18267">MTDEIDWEIRPYEAGDAEAVRALLTEAFPSDAEARLVEELRKGGDTEIEFLADANGEIIGHVLLSRMKEPERTLALAPVATAEAFRRQGIAASLIESALAQALANDWRGVFVLGDLSYYERFGFDAAEAEVFDSPYAGEHFALVHLDDDEPVKGKKAVHADAFSQIG</sequence>
<evidence type="ECO:0000313" key="4">
    <source>
        <dbReference type="EMBL" id="MFC3303498.1"/>
    </source>
</evidence>
<evidence type="ECO:0000256" key="2">
    <source>
        <dbReference type="ARBA" id="ARBA00023315"/>
    </source>
</evidence>
<keyword evidence="2 4" id="KW-0012">Acyltransferase</keyword>
<gene>
    <name evidence="4" type="ORF">ACFONP_12240</name>
</gene>
<dbReference type="Proteomes" id="UP001595607">
    <property type="component" value="Unassembled WGS sequence"/>
</dbReference>
<dbReference type="Pfam" id="PF00583">
    <property type="entry name" value="Acetyltransf_1"/>
    <property type="match status" value="1"/>
</dbReference>
<proteinExistence type="predicted"/>
<keyword evidence="5" id="KW-1185">Reference proteome</keyword>
<dbReference type="PANTHER" id="PTHR43877">
    <property type="entry name" value="AMINOALKYLPHOSPHONATE N-ACETYLTRANSFERASE-RELATED-RELATED"/>
    <property type="match status" value="1"/>
</dbReference>
<organism evidence="4 5">
    <name type="scientific">Parvularcula lutaonensis</name>
    <dbReference type="NCBI Taxonomy" id="491923"/>
    <lineage>
        <taxon>Bacteria</taxon>
        <taxon>Pseudomonadati</taxon>
        <taxon>Pseudomonadota</taxon>
        <taxon>Alphaproteobacteria</taxon>
        <taxon>Parvularculales</taxon>
        <taxon>Parvularculaceae</taxon>
        <taxon>Parvularcula</taxon>
    </lineage>
</organism>
<dbReference type="Gene3D" id="3.40.630.30">
    <property type="match status" value="1"/>
</dbReference>
<dbReference type="InterPro" id="IPR016181">
    <property type="entry name" value="Acyl_CoA_acyltransferase"/>
</dbReference>
<evidence type="ECO:0000256" key="1">
    <source>
        <dbReference type="ARBA" id="ARBA00022679"/>
    </source>
</evidence>
<dbReference type="SUPFAM" id="SSF55729">
    <property type="entry name" value="Acyl-CoA N-acyltransferases (Nat)"/>
    <property type="match status" value="1"/>
</dbReference>
<protein>
    <submittedName>
        <fullName evidence="4">GNAT family N-acetyltransferase</fullName>
        <ecNumber evidence="4">2.3.-.-</ecNumber>
    </submittedName>
</protein>
<name>A0ABV7MDP9_9PROT</name>